<evidence type="ECO:0000313" key="3">
    <source>
        <dbReference type="Proteomes" id="UP000220629"/>
    </source>
</evidence>
<proteinExistence type="predicted"/>
<reference evidence="3" key="1">
    <citation type="submission" date="2017-09" db="EMBL/GenBank/DDBJ databases">
        <title>FDA dAtabase for Regulatory Grade micrObial Sequences (FDA-ARGOS): Supporting development and validation of Infectious Disease Dx tests.</title>
        <authorList>
            <person name="Minogue T."/>
            <person name="Wolcott M."/>
            <person name="Wasieloski L."/>
            <person name="Aguilar W."/>
            <person name="Moore D."/>
            <person name="Tallon L."/>
            <person name="Sadzewicz L."/>
            <person name="Ott S."/>
            <person name="Zhao X."/>
            <person name="Nagaraj S."/>
            <person name="Vavikolanu K."/>
            <person name="Aluvathingal J."/>
            <person name="Nadendla S."/>
            <person name="Sichtig H."/>
        </authorList>
    </citation>
    <scope>NUCLEOTIDE SEQUENCE [LARGE SCALE GENOMIC DNA]</scope>
    <source>
        <strain evidence="3">FDAARGOS_390</strain>
    </source>
</reference>
<dbReference type="EMBL" id="PDDY01000001">
    <property type="protein sequence ID" value="PEH40979.1"/>
    <property type="molecule type" value="Genomic_DNA"/>
</dbReference>
<sequence length="74" mass="7483">MHRHPLFRRLRRVAPAGAFDLQQPGTAAANPASGSAFAVDAYQDPLEAGCASSSATAGQGRDASAAAVTDPTTT</sequence>
<gene>
    <name evidence="2" type="ORF">CRM94_01700</name>
</gene>
<feature type="region of interest" description="Disordered" evidence="1">
    <location>
        <begin position="50"/>
        <end position="74"/>
    </location>
</feature>
<protein>
    <submittedName>
        <fullName evidence="2">Uncharacterized protein</fullName>
    </submittedName>
</protein>
<dbReference type="Proteomes" id="UP000220629">
    <property type="component" value="Unassembled WGS sequence"/>
</dbReference>
<dbReference type="AlphaFoldDB" id="A0A2A7SC29"/>
<name>A0A2A7SC29_BURGA</name>
<evidence type="ECO:0000313" key="2">
    <source>
        <dbReference type="EMBL" id="PEH40979.1"/>
    </source>
</evidence>
<dbReference type="RefSeq" id="WP_096752055.1">
    <property type="nucleotide sequence ID" value="NZ_CADEPO010000010.1"/>
</dbReference>
<accession>A0A2A7SC29</accession>
<evidence type="ECO:0000256" key="1">
    <source>
        <dbReference type="SAM" id="MobiDB-lite"/>
    </source>
</evidence>
<organism evidence="2 3">
    <name type="scientific">Burkholderia gladioli</name>
    <name type="common">Pseudomonas marginata</name>
    <name type="synonym">Phytomonas marginata</name>
    <dbReference type="NCBI Taxonomy" id="28095"/>
    <lineage>
        <taxon>Bacteria</taxon>
        <taxon>Pseudomonadati</taxon>
        <taxon>Pseudomonadota</taxon>
        <taxon>Betaproteobacteria</taxon>
        <taxon>Burkholderiales</taxon>
        <taxon>Burkholderiaceae</taxon>
        <taxon>Burkholderia</taxon>
    </lineage>
</organism>
<comment type="caution">
    <text evidence="2">The sequence shown here is derived from an EMBL/GenBank/DDBJ whole genome shotgun (WGS) entry which is preliminary data.</text>
</comment>